<proteinExistence type="predicted"/>
<dbReference type="SUPFAM" id="SSF160574">
    <property type="entry name" value="BT0923-like"/>
    <property type="match status" value="1"/>
</dbReference>
<gene>
    <name evidence="2" type="ORF">GCM10011379_45330</name>
</gene>
<feature type="chain" id="PRO_5036766180" description="Beta-lactamase-inhibitor-like, PepSY-like" evidence="1">
    <location>
        <begin position="21"/>
        <end position="144"/>
    </location>
</feature>
<feature type="signal peptide" evidence="1">
    <location>
        <begin position="1"/>
        <end position="20"/>
    </location>
</feature>
<accession>A0A917J3V0</accession>
<evidence type="ECO:0008006" key="4">
    <source>
        <dbReference type="Google" id="ProtNLM"/>
    </source>
</evidence>
<evidence type="ECO:0000313" key="3">
    <source>
        <dbReference type="Proteomes" id="UP000627292"/>
    </source>
</evidence>
<evidence type="ECO:0000313" key="2">
    <source>
        <dbReference type="EMBL" id="GGH78054.1"/>
    </source>
</evidence>
<reference evidence="2" key="1">
    <citation type="journal article" date="2014" name="Int. J. Syst. Evol. Microbiol.">
        <title>Complete genome sequence of Corynebacterium casei LMG S-19264T (=DSM 44701T), isolated from a smear-ripened cheese.</title>
        <authorList>
            <consortium name="US DOE Joint Genome Institute (JGI-PGF)"/>
            <person name="Walter F."/>
            <person name="Albersmeier A."/>
            <person name="Kalinowski J."/>
            <person name="Ruckert C."/>
        </authorList>
    </citation>
    <scope>NUCLEOTIDE SEQUENCE</scope>
    <source>
        <strain evidence="2">CGMCC 1.15290</strain>
    </source>
</reference>
<dbReference type="Proteomes" id="UP000627292">
    <property type="component" value="Unassembled WGS sequence"/>
</dbReference>
<reference evidence="2" key="2">
    <citation type="submission" date="2020-09" db="EMBL/GenBank/DDBJ databases">
        <authorList>
            <person name="Sun Q."/>
            <person name="Zhou Y."/>
        </authorList>
    </citation>
    <scope>NUCLEOTIDE SEQUENCE</scope>
    <source>
        <strain evidence="2">CGMCC 1.15290</strain>
    </source>
</reference>
<name>A0A917J3V0_9BACT</name>
<organism evidence="2 3">
    <name type="scientific">Filimonas zeae</name>
    <dbReference type="NCBI Taxonomy" id="1737353"/>
    <lineage>
        <taxon>Bacteria</taxon>
        <taxon>Pseudomonadati</taxon>
        <taxon>Bacteroidota</taxon>
        <taxon>Chitinophagia</taxon>
        <taxon>Chitinophagales</taxon>
        <taxon>Chitinophagaceae</taxon>
        <taxon>Filimonas</taxon>
    </lineage>
</organism>
<keyword evidence="1" id="KW-0732">Signal</keyword>
<comment type="caution">
    <text evidence="2">The sequence shown here is derived from an EMBL/GenBank/DDBJ whole genome shotgun (WGS) entry which is preliminary data.</text>
</comment>
<dbReference type="Gene3D" id="3.10.450.360">
    <property type="match status" value="1"/>
</dbReference>
<protein>
    <recommendedName>
        <fullName evidence="4">Beta-lactamase-inhibitor-like, PepSY-like</fullName>
    </recommendedName>
</protein>
<dbReference type="RefSeq" id="WP_188956656.1">
    <property type="nucleotide sequence ID" value="NZ_BMIB01000004.1"/>
</dbReference>
<dbReference type="AlphaFoldDB" id="A0A917J3V0"/>
<sequence length="144" mass="16081">MKKFIIAAITIITLATSALANDVNDKTLNVFKAAYPAAENIHYKALGEMISISFVLDGTRMQAFYSADGEQIAVSRIISYKKLPLRSLTAIENKYTDYTATEVIEMDHNTEGVSYFVSLKKENEKVIVQVSLQGEVSVFKKYVK</sequence>
<evidence type="ECO:0000256" key="1">
    <source>
        <dbReference type="SAM" id="SignalP"/>
    </source>
</evidence>
<keyword evidence="3" id="KW-1185">Reference proteome</keyword>
<dbReference type="EMBL" id="BMIB01000004">
    <property type="protein sequence ID" value="GGH78054.1"/>
    <property type="molecule type" value="Genomic_DNA"/>
</dbReference>